<keyword evidence="3" id="KW-1185">Reference proteome</keyword>
<dbReference type="Proteomes" id="UP001497444">
    <property type="component" value="Chromosome 15"/>
</dbReference>
<evidence type="ECO:0000256" key="1">
    <source>
        <dbReference type="SAM" id="MobiDB-lite"/>
    </source>
</evidence>
<dbReference type="EMBL" id="OZ020110">
    <property type="protein sequence ID" value="CAK9263388.1"/>
    <property type="molecule type" value="Genomic_DNA"/>
</dbReference>
<organism evidence="2 3">
    <name type="scientific">Sphagnum jensenii</name>
    <dbReference type="NCBI Taxonomy" id="128206"/>
    <lineage>
        <taxon>Eukaryota</taxon>
        <taxon>Viridiplantae</taxon>
        <taxon>Streptophyta</taxon>
        <taxon>Embryophyta</taxon>
        <taxon>Bryophyta</taxon>
        <taxon>Sphagnophytina</taxon>
        <taxon>Sphagnopsida</taxon>
        <taxon>Sphagnales</taxon>
        <taxon>Sphagnaceae</taxon>
        <taxon>Sphagnum</taxon>
    </lineage>
</organism>
<feature type="region of interest" description="Disordered" evidence="1">
    <location>
        <begin position="48"/>
        <end position="74"/>
    </location>
</feature>
<evidence type="ECO:0000313" key="3">
    <source>
        <dbReference type="Proteomes" id="UP001497444"/>
    </source>
</evidence>
<name>A0ABP0W997_9BRYO</name>
<accession>A0ABP0W997</accession>
<sequence length="512" mass="55935">MELQATIVPFPFSSSSFPSSPGHHHENKKPLLSTHEEVQDSFLKLQKSNSPREGCCNGPGVGPQNSSPSWLAASTTRDVHSLTATSTSTFTNASYKSDDQRLLSSTSTGNGVSLNRFAYDKGNSFGSRALQPNMHSVASSGTTTIPQITPCFTTLQELIQKCGIKPATAPLLVKPGDGKDVRATTIDPSTVRLLGKLQNLNEILQNLDESFTMTRNHLQASSNSSSETNKTSQVVATTIPQTTMVEDPSSCSTYVAKWLERCSPTTTTSCIDVVTAIDTQKGFGKLSFTDHHNITLDPFLSTSSSCAVAPRVNPKPISRQDFKAQVEKLTGTLKKQQQWQPETGTTAAATNQLEVIESKTNVQATGGAQSFSSSLPCMLMTPMAPPLPPPQKAKLVQQEETIVIDDPNLSLSSVASSSQQCANIDYIMNQLVETSESKSASLLQQIVDKIALLEQQMTILPRSMVNLKRLKQRKCRVMRRRTLRMQETMQQDVAWQKQVISSIQQHLARSIY</sequence>
<reference evidence="2" key="1">
    <citation type="submission" date="2024-02" db="EMBL/GenBank/DDBJ databases">
        <authorList>
            <consortium name="ELIXIR-Norway"/>
            <consortium name="Elixir Norway"/>
        </authorList>
    </citation>
    <scope>NUCLEOTIDE SEQUENCE</scope>
</reference>
<feature type="compositionally biased region" description="Polar residues" evidence="1">
    <location>
        <begin position="63"/>
        <end position="74"/>
    </location>
</feature>
<protein>
    <submittedName>
        <fullName evidence="2">Uncharacterized protein</fullName>
    </submittedName>
</protein>
<gene>
    <name evidence="2" type="ORF">CSSPJE1EN1_LOCUS8866</name>
</gene>
<proteinExistence type="predicted"/>
<evidence type="ECO:0000313" key="2">
    <source>
        <dbReference type="EMBL" id="CAK9263388.1"/>
    </source>
</evidence>